<feature type="transmembrane region" description="Helical" evidence="1">
    <location>
        <begin position="327"/>
        <end position="347"/>
    </location>
</feature>
<gene>
    <name evidence="2" type="ORF">UFOPK1788_00895</name>
</gene>
<reference evidence="2" key="1">
    <citation type="submission" date="2020-05" db="EMBL/GenBank/DDBJ databases">
        <authorList>
            <person name="Chiriac C."/>
            <person name="Salcher M."/>
            <person name="Ghai R."/>
            <person name="Kavagutti S V."/>
        </authorList>
    </citation>
    <scope>NUCLEOTIDE SEQUENCE</scope>
</reference>
<accession>A0A6J6GDX6</accession>
<dbReference type="AlphaFoldDB" id="A0A6J6GDX6"/>
<sequence>MGDSFTIDYYGPEDVSLAVVQGFYSENNFYDLTPTRLTGFGSDVDDPSVNLSVIVDEEGWTTTPTLAGVHASYEGTIIDFMSTLDAVAGSVIGAGDPMTNTVLPFAVGVSCDETLTSGVYTEELIGDPYYGIDGFPVASDFQFAAAQPVFPNHVVTGPLRILTQSAVTDGTEGTLRLPEGLVGQLGDFTLESGLDPELNQPISIQMVTDSTEIPNNNMSDLWFQLVAGSDTGSSYSFELEGPYSLTDTMAFSIYEEGSGGIDEGDYIVFISVAGRNAEDELIGKMLFGSATYSTTDGLELTSIDVPLSGDVEETPALSETGVDATTIAIGAGALLAGGVALGAVAAVRRARTKN</sequence>
<protein>
    <submittedName>
        <fullName evidence="2">Unannotated protein</fullName>
    </submittedName>
</protein>
<keyword evidence="1" id="KW-0812">Transmembrane</keyword>
<name>A0A6J6GDX6_9ZZZZ</name>
<dbReference type="EMBL" id="CAEZUE010000124">
    <property type="protein sequence ID" value="CAB4597783.1"/>
    <property type="molecule type" value="Genomic_DNA"/>
</dbReference>
<keyword evidence="1" id="KW-1133">Transmembrane helix</keyword>
<keyword evidence="1" id="KW-0472">Membrane</keyword>
<organism evidence="2">
    <name type="scientific">freshwater metagenome</name>
    <dbReference type="NCBI Taxonomy" id="449393"/>
    <lineage>
        <taxon>unclassified sequences</taxon>
        <taxon>metagenomes</taxon>
        <taxon>ecological metagenomes</taxon>
    </lineage>
</organism>
<evidence type="ECO:0000313" key="2">
    <source>
        <dbReference type="EMBL" id="CAB4597783.1"/>
    </source>
</evidence>
<proteinExistence type="predicted"/>
<evidence type="ECO:0000256" key="1">
    <source>
        <dbReference type="SAM" id="Phobius"/>
    </source>
</evidence>